<reference evidence="11 12" key="1">
    <citation type="submission" date="2019-07" db="EMBL/GenBank/DDBJ databases">
        <title>Paenibacillus thiaminolyticus NRRL B-4156.</title>
        <authorList>
            <person name="Hehnly C."/>
            <person name="Zhang L."/>
        </authorList>
    </citation>
    <scope>NUCLEOTIDE SEQUENCE [LARGE SCALE GENOMIC DNA]</scope>
    <source>
        <strain evidence="11 12">NRRL B-4156</strain>
    </source>
</reference>
<dbReference type="GeneID" id="76994442"/>
<dbReference type="EMBL" id="CP041405">
    <property type="protein sequence ID" value="QDM42118.1"/>
    <property type="molecule type" value="Genomic_DNA"/>
</dbReference>
<accession>A0AAP9DQB7</accession>
<feature type="domain" description="ABC3 transporter permease C-terminal" evidence="8">
    <location>
        <begin position="740"/>
        <end position="856"/>
    </location>
</feature>
<evidence type="ECO:0000256" key="4">
    <source>
        <dbReference type="ARBA" id="ARBA00022989"/>
    </source>
</evidence>
<dbReference type="PANTHER" id="PTHR30572">
    <property type="entry name" value="MEMBRANE COMPONENT OF TRANSPORTER-RELATED"/>
    <property type="match status" value="1"/>
</dbReference>
<evidence type="ECO:0000259" key="8">
    <source>
        <dbReference type="Pfam" id="PF02687"/>
    </source>
</evidence>
<dbReference type="InterPro" id="IPR050250">
    <property type="entry name" value="Macrolide_Exporter_MacB"/>
</dbReference>
<gene>
    <name evidence="11" type="ORF">FLT43_00300</name>
    <name evidence="10" type="ORF">M5W83_14570</name>
</gene>
<sequence>MNIVNRLTVRHMKHNKKRTLVTIIGVMISVAMVTAVSTLAFSYLDVMKRQTIADGGEWHVLYKDVNREQLEAIQNDDATKTVVLIRDRGYAPLAGGQNPSKPYLFIKEYNAQGLAEFPIELSKGRLPRTDNEVVISEAIATNAKVNCEIGNQLQLQVGERFTEGTDKPLNQWKALRVENDKVTETLQNVATREYTIVGIIKRPAWEPTWAPGYTAISYVDENLLGANDRVNAAVVLQKVNRSLFAHAEDLAKNNNIESVQYNHELLHYYGVAKTEAAQNTLFSLSAIIMAVIMIGSVSLIYNAFAISVSERSRHLGMLASVGATKRQKRNSVFFEGVIIGLISIPTGMICGLAGIGMTLWFINSMLQGALGITEKLTVIVTPLSLLIACVVSMLTIFISTYFPAIKASKISAIDAIRQTTDVKLAVKAVRTPMFIRRLFGIEAEIGLKNLKRNKRRYNAIVFSLAISIVLFLVVSFFTASLKESLVLSQDGVNYDLQVSYGNEKRIDDRLLQSIASLDDVEEYSVIHELYGEAWLEEAVIADQLKEMAKEDQSRLRDGKYPYFIRINALNDPNLKAYAKAVGADYNQLTDPTHVAAIVIDTIHYKDMETEKYVEAKAIYKKVGQSIDVISTRIDGDSVKEILVNKVKIAALTDQYPMGMVTEGLGRLNIIVSARIMDQFMYDKGKDVSHTYLYLQSSDPMKTQQKIEDMKEANLVVHNLYQYRKQNEQKILLMSVFSYGFIALISLISIANIFNTISTSISLRKREFAMLKSVGITPKGFNKMMNYESIFYGIKSLCYGLPSSFVVMYLIYRAMMNKFNYGFVFPWMSVMYVIAVVFIIVSSAMLYSSAKVKKENIIDAIKQESI</sequence>
<dbReference type="GO" id="GO:0022857">
    <property type="term" value="F:transmembrane transporter activity"/>
    <property type="evidence" value="ECO:0007669"/>
    <property type="project" value="TreeGrafter"/>
</dbReference>
<dbReference type="Proteomes" id="UP000315377">
    <property type="component" value="Chromosome"/>
</dbReference>
<dbReference type="Proteomes" id="UP001209276">
    <property type="component" value="Unassembled WGS sequence"/>
</dbReference>
<evidence type="ECO:0000259" key="9">
    <source>
        <dbReference type="Pfam" id="PF12704"/>
    </source>
</evidence>
<keyword evidence="5 7" id="KW-0472">Membrane</keyword>
<proteinExistence type="inferred from homology"/>
<feature type="transmembrane region" description="Helical" evidence="7">
    <location>
        <begin position="457"/>
        <end position="479"/>
    </location>
</feature>
<keyword evidence="2" id="KW-1003">Cell membrane</keyword>
<evidence type="ECO:0000313" key="10">
    <source>
        <dbReference type="EMBL" id="MCY9608370.1"/>
    </source>
</evidence>
<feature type="domain" description="ABC3 transporter permease C-terminal" evidence="8">
    <location>
        <begin position="287"/>
        <end position="411"/>
    </location>
</feature>
<dbReference type="EMBL" id="JAMDMM010000025">
    <property type="protein sequence ID" value="MCY9608370.1"/>
    <property type="molecule type" value="Genomic_DNA"/>
</dbReference>
<dbReference type="InterPro" id="IPR025857">
    <property type="entry name" value="MacB_PCD"/>
</dbReference>
<dbReference type="Pfam" id="PF12704">
    <property type="entry name" value="MacB_PCD"/>
    <property type="match status" value="1"/>
</dbReference>
<evidence type="ECO:0000256" key="5">
    <source>
        <dbReference type="ARBA" id="ARBA00023136"/>
    </source>
</evidence>
<comment type="subcellular location">
    <subcellularLocation>
        <location evidence="1">Cell membrane</location>
        <topology evidence="1">Multi-pass membrane protein</topology>
    </subcellularLocation>
</comment>
<dbReference type="GO" id="GO:0005886">
    <property type="term" value="C:plasma membrane"/>
    <property type="evidence" value="ECO:0007669"/>
    <property type="project" value="UniProtKB-SubCell"/>
</dbReference>
<feature type="domain" description="MacB-like periplasmic core" evidence="9">
    <location>
        <begin position="19"/>
        <end position="201"/>
    </location>
</feature>
<feature type="transmembrane region" description="Helical" evidence="7">
    <location>
        <begin position="730"/>
        <end position="753"/>
    </location>
</feature>
<feature type="transmembrane region" description="Helical" evidence="7">
    <location>
        <begin position="788"/>
        <end position="811"/>
    </location>
</feature>
<protein>
    <submittedName>
        <fullName evidence="11">ABC transporter permease</fullName>
    </submittedName>
    <submittedName>
        <fullName evidence="10">FtsX-like permease family protein</fullName>
    </submittedName>
</protein>
<feature type="transmembrane region" description="Helical" evidence="7">
    <location>
        <begin position="382"/>
        <end position="402"/>
    </location>
</feature>
<evidence type="ECO:0000256" key="7">
    <source>
        <dbReference type="SAM" id="Phobius"/>
    </source>
</evidence>
<feature type="transmembrane region" description="Helical" evidence="7">
    <location>
        <begin position="281"/>
        <end position="304"/>
    </location>
</feature>
<reference evidence="10 13" key="2">
    <citation type="submission" date="2022-05" db="EMBL/GenBank/DDBJ databases">
        <title>Genome Sequencing of Bee-Associated Microbes.</title>
        <authorList>
            <person name="Dunlap C."/>
        </authorList>
    </citation>
    <scope>NUCLEOTIDE SEQUENCE [LARGE SCALE GENOMIC DNA]</scope>
    <source>
        <strain evidence="10 13">NRRL B-14613</strain>
    </source>
</reference>
<organism evidence="11 12">
    <name type="scientific">Paenibacillus thiaminolyticus</name>
    <name type="common">Bacillus thiaminolyticus</name>
    <dbReference type="NCBI Taxonomy" id="49283"/>
    <lineage>
        <taxon>Bacteria</taxon>
        <taxon>Bacillati</taxon>
        <taxon>Bacillota</taxon>
        <taxon>Bacilli</taxon>
        <taxon>Bacillales</taxon>
        <taxon>Paenibacillaceae</taxon>
        <taxon>Paenibacillus</taxon>
    </lineage>
</organism>
<dbReference type="RefSeq" id="WP_087443875.1">
    <property type="nucleotide sequence ID" value="NZ_CABMNB010000036.1"/>
</dbReference>
<evidence type="ECO:0000313" key="12">
    <source>
        <dbReference type="Proteomes" id="UP000315377"/>
    </source>
</evidence>
<evidence type="ECO:0000256" key="3">
    <source>
        <dbReference type="ARBA" id="ARBA00022692"/>
    </source>
</evidence>
<dbReference type="Pfam" id="PF02687">
    <property type="entry name" value="FtsX"/>
    <property type="match status" value="2"/>
</dbReference>
<evidence type="ECO:0000256" key="6">
    <source>
        <dbReference type="ARBA" id="ARBA00038076"/>
    </source>
</evidence>
<feature type="transmembrane region" description="Helical" evidence="7">
    <location>
        <begin position="20"/>
        <end position="44"/>
    </location>
</feature>
<dbReference type="AlphaFoldDB" id="A0AAP9DQB7"/>
<evidence type="ECO:0000313" key="13">
    <source>
        <dbReference type="Proteomes" id="UP001209276"/>
    </source>
</evidence>
<name>A0AAP9DQB7_PANTH</name>
<evidence type="ECO:0000256" key="1">
    <source>
        <dbReference type="ARBA" id="ARBA00004651"/>
    </source>
</evidence>
<dbReference type="PANTHER" id="PTHR30572:SF4">
    <property type="entry name" value="ABC TRANSPORTER PERMEASE YTRF"/>
    <property type="match status" value="1"/>
</dbReference>
<dbReference type="InterPro" id="IPR003838">
    <property type="entry name" value="ABC3_permease_C"/>
</dbReference>
<evidence type="ECO:0000256" key="2">
    <source>
        <dbReference type="ARBA" id="ARBA00022475"/>
    </source>
</evidence>
<feature type="transmembrane region" description="Helical" evidence="7">
    <location>
        <begin position="823"/>
        <end position="846"/>
    </location>
</feature>
<keyword evidence="13" id="KW-1185">Reference proteome</keyword>
<keyword evidence="4 7" id="KW-1133">Transmembrane helix</keyword>
<evidence type="ECO:0000313" key="11">
    <source>
        <dbReference type="EMBL" id="QDM42118.1"/>
    </source>
</evidence>
<feature type="transmembrane region" description="Helical" evidence="7">
    <location>
        <begin position="332"/>
        <end position="362"/>
    </location>
</feature>
<keyword evidence="3 7" id="KW-0812">Transmembrane</keyword>
<comment type="similarity">
    <text evidence="6">Belongs to the ABC-4 integral membrane protein family.</text>
</comment>